<evidence type="ECO:0000313" key="9">
    <source>
        <dbReference type="EMBL" id="OXA63409.1"/>
    </source>
</evidence>
<organism evidence="9 10">
    <name type="scientific">Folsomia candida</name>
    <name type="common">Springtail</name>
    <dbReference type="NCBI Taxonomy" id="158441"/>
    <lineage>
        <taxon>Eukaryota</taxon>
        <taxon>Metazoa</taxon>
        <taxon>Ecdysozoa</taxon>
        <taxon>Arthropoda</taxon>
        <taxon>Hexapoda</taxon>
        <taxon>Collembola</taxon>
        <taxon>Entomobryomorpha</taxon>
        <taxon>Isotomoidea</taxon>
        <taxon>Isotomidae</taxon>
        <taxon>Proisotominae</taxon>
        <taxon>Folsomia</taxon>
    </lineage>
</organism>
<evidence type="ECO:0000256" key="3">
    <source>
        <dbReference type="ARBA" id="ARBA00022475"/>
    </source>
</evidence>
<feature type="region of interest" description="Disordered" evidence="7">
    <location>
        <begin position="38"/>
        <end position="57"/>
    </location>
</feature>
<feature type="transmembrane region" description="Helical" evidence="8">
    <location>
        <begin position="517"/>
        <end position="539"/>
    </location>
</feature>
<feature type="transmembrane region" description="Helical" evidence="8">
    <location>
        <begin position="211"/>
        <end position="231"/>
    </location>
</feature>
<evidence type="ECO:0000256" key="7">
    <source>
        <dbReference type="SAM" id="MobiDB-lite"/>
    </source>
</evidence>
<name>A0A226F0V5_FOLCA</name>
<reference evidence="9 10" key="1">
    <citation type="submission" date="2015-12" db="EMBL/GenBank/DDBJ databases">
        <title>The genome of Folsomia candida.</title>
        <authorList>
            <person name="Faddeeva A."/>
            <person name="Derks M.F."/>
            <person name="Anvar Y."/>
            <person name="Smit S."/>
            <person name="Van Straalen N."/>
            <person name="Roelofs D."/>
        </authorList>
    </citation>
    <scope>NUCLEOTIDE SEQUENCE [LARGE SCALE GENOMIC DNA]</scope>
    <source>
        <strain evidence="9 10">VU population</strain>
        <tissue evidence="9">Whole body</tissue>
    </source>
</reference>
<keyword evidence="3" id="KW-1003">Cell membrane</keyword>
<keyword evidence="5 8" id="KW-1133">Transmembrane helix</keyword>
<feature type="transmembrane region" description="Helical" evidence="8">
    <location>
        <begin position="402"/>
        <end position="422"/>
    </location>
</feature>
<dbReference type="Pfam" id="PF02690">
    <property type="entry name" value="Na_Pi_cotrans"/>
    <property type="match status" value="2"/>
</dbReference>
<dbReference type="OrthoDB" id="8194769at2759"/>
<dbReference type="InterPro" id="IPR003841">
    <property type="entry name" value="Na/Pi_transpt"/>
</dbReference>
<dbReference type="GO" id="GO:0005436">
    <property type="term" value="F:sodium:phosphate symporter activity"/>
    <property type="evidence" value="ECO:0007669"/>
    <property type="project" value="InterPro"/>
</dbReference>
<keyword evidence="6 8" id="KW-0472">Membrane</keyword>
<evidence type="ECO:0000256" key="1">
    <source>
        <dbReference type="ARBA" id="ARBA00004424"/>
    </source>
</evidence>
<feature type="compositionally biased region" description="Polar residues" evidence="7">
    <location>
        <begin position="638"/>
        <end position="655"/>
    </location>
</feature>
<evidence type="ECO:0000256" key="8">
    <source>
        <dbReference type="SAM" id="Phobius"/>
    </source>
</evidence>
<keyword evidence="4 8" id="KW-0812">Transmembrane</keyword>
<dbReference type="OMA" id="FTAKCCC"/>
<dbReference type="STRING" id="158441.A0A226F0V5"/>
<comment type="subcellular location">
    <subcellularLocation>
        <location evidence="1">Apical cell membrane</location>
        <topology evidence="1">Multi-pass membrane protein</topology>
    </subcellularLocation>
</comment>
<dbReference type="AlphaFoldDB" id="A0A226F0V5"/>
<feature type="compositionally biased region" description="Basic and acidic residues" evidence="7">
    <location>
        <begin position="612"/>
        <end position="636"/>
    </location>
</feature>
<dbReference type="NCBIfam" id="TIGR01013">
    <property type="entry name" value="2a58"/>
    <property type="match status" value="1"/>
</dbReference>
<feature type="region of interest" description="Disordered" evidence="7">
    <location>
        <begin position="612"/>
        <end position="655"/>
    </location>
</feature>
<dbReference type="Proteomes" id="UP000198287">
    <property type="component" value="Unassembled WGS sequence"/>
</dbReference>
<evidence type="ECO:0000313" key="10">
    <source>
        <dbReference type="Proteomes" id="UP000198287"/>
    </source>
</evidence>
<sequence length="655" mass="70961">MGSAGTPSSTKIEVGNHEKDHNDMLTAGLDYPTALVIENAPPTNGKHQPSTTSSTLDPWSIASPQTFGAPWNELTPAEKRKRVVIGVLKAIGLMCLLYFFVCSLDLLSLGFRIVGGRTTGDIFRDSPALKNPVVGVMVGILTTVMVQSSSTSTSIIVSMVSASFLDVKQAIPIIMGANIGTSITNTIVSLTQAGDRNQFRRAFAGATVHDMFNWLTVITLLIVEVTTNYLYHVTTAIMDSLIPTNSSGGGEIELLGKITKPFVNLIVQIDKEVLECWAKPDCTKHENSSLIKDLCKVKKSSSKQAPMVSSYMEDFQAKAAAASFPLFQDVETTTALPSGKEPCSFLFHGTSLSDAAAGAIILVVSLVVLCLCLILIVKILNSVLQGQIALIIKKTLNAKIPYVPWITGYIAILVGAVMTFLVQSSSVFTSALTPLVGLGVLTVERVYPLTLGSNIGTTTTALLASMAVEGDTFKPSMQIALCHLLFNVTGILIFYPIPFLRWPIAMSKFLGDTTAKYRWFAIVYMVAMFVFLPGVFMGLSFAGTAYVIVAAGFIVSIFLFVLLVNLLRAKRPSLLPGFLLSWKWLPIWFRSLAPYDAIFTQFACCKKLKEKNVDPSRNNRDTELTMSDEKVDRRGVGENNSHATGGNVNLAFSSE</sequence>
<feature type="transmembrane region" description="Helical" evidence="8">
    <location>
        <begin position="83"/>
        <end position="107"/>
    </location>
</feature>
<dbReference type="PANTHER" id="PTHR10010:SF46">
    <property type="entry name" value="SODIUM-DEPENDENT PHOSPHATE TRANSPORT PROTEIN 2B"/>
    <property type="match status" value="1"/>
</dbReference>
<accession>A0A226F0V5</accession>
<dbReference type="EMBL" id="LNIX01000001">
    <property type="protein sequence ID" value="OXA63409.1"/>
    <property type="molecule type" value="Genomic_DNA"/>
</dbReference>
<feature type="transmembrane region" description="Helical" evidence="8">
    <location>
        <begin position="476"/>
        <end position="497"/>
    </location>
</feature>
<keyword evidence="10" id="KW-1185">Reference proteome</keyword>
<comment type="caution">
    <text evidence="9">The sequence shown here is derived from an EMBL/GenBank/DDBJ whole genome shotgun (WGS) entry which is preliminary data.</text>
</comment>
<protein>
    <submittedName>
        <fullName evidence="9">Sodium-dependent phosphate transport protein 2B</fullName>
    </submittedName>
</protein>
<feature type="transmembrane region" description="Helical" evidence="8">
    <location>
        <begin position="545"/>
        <end position="567"/>
    </location>
</feature>
<dbReference type="PANTHER" id="PTHR10010">
    <property type="entry name" value="SOLUTE CARRIER FAMILY 34 SODIUM PHOSPHATE , MEMBER 2-RELATED"/>
    <property type="match status" value="1"/>
</dbReference>
<evidence type="ECO:0000256" key="6">
    <source>
        <dbReference type="ARBA" id="ARBA00023136"/>
    </source>
</evidence>
<evidence type="ECO:0000256" key="5">
    <source>
        <dbReference type="ARBA" id="ARBA00022989"/>
    </source>
</evidence>
<dbReference type="NCBIfam" id="NF037997">
    <property type="entry name" value="Na_Pi_symport"/>
    <property type="match status" value="1"/>
</dbReference>
<dbReference type="GO" id="GO:0044341">
    <property type="term" value="P:sodium-dependent phosphate transport"/>
    <property type="evidence" value="ECO:0007669"/>
    <property type="project" value="InterPro"/>
</dbReference>
<gene>
    <name evidence="9" type="ORF">Fcan01_01654</name>
</gene>
<evidence type="ECO:0000256" key="2">
    <source>
        <dbReference type="ARBA" id="ARBA00005808"/>
    </source>
</evidence>
<proteinExistence type="inferred from homology"/>
<feature type="compositionally biased region" description="Polar residues" evidence="7">
    <location>
        <begin position="41"/>
        <end position="57"/>
    </location>
</feature>
<dbReference type="GO" id="GO:0016324">
    <property type="term" value="C:apical plasma membrane"/>
    <property type="evidence" value="ECO:0007669"/>
    <property type="project" value="UniProtKB-SubCell"/>
</dbReference>
<comment type="similarity">
    <text evidence="2">Belongs to the SLC34A transporter family.</text>
</comment>
<evidence type="ECO:0000256" key="4">
    <source>
        <dbReference type="ARBA" id="ARBA00022692"/>
    </source>
</evidence>
<feature type="transmembrane region" description="Helical" evidence="8">
    <location>
        <begin position="355"/>
        <end position="381"/>
    </location>
</feature>
<feature type="transmembrane region" description="Helical" evidence="8">
    <location>
        <begin position="170"/>
        <end position="190"/>
    </location>
</feature>